<gene>
    <name evidence="7" type="ORF">ROR02_01070</name>
</gene>
<evidence type="ECO:0000256" key="4">
    <source>
        <dbReference type="SAM" id="MobiDB-lite"/>
    </source>
</evidence>
<dbReference type="RefSeq" id="WP_147162049.1">
    <property type="nucleotide sequence ID" value="NZ_BJZO01000002.1"/>
</dbReference>
<dbReference type="PANTHER" id="PTHR13696">
    <property type="entry name" value="P-LOOP CONTAINING NUCLEOSIDE TRIPHOSPHATE HYDROLASE"/>
    <property type="match status" value="1"/>
</dbReference>
<protein>
    <recommendedName>
        <fullName evidence="2">Chromosome partitioning protein ParA</fullName>
    </recommendedName>
</protein>
<reference evidence="7 8" key="1">
    <citation type="submission" date="2019-07" db="EMBL/GenBank/DDBJ databases">
        <title>Whole genome shotgun sequence of Rhodospirillum oryzae NBRC 107573.</title>
        <authorList>
            <person name="Hosoyama A."/>
            <person name="Uohara A."/>
            <person name="Ohji S."/>
            <person name="Ichikawa N."/>
        </authorList>
    </citation>
    <scope>NUCLEOTIDE SEQUENCE [LARGE SCALE GENOMIC DNA]</scope>
    <source>
        <strain evidence="7 8">NBRC 107573</strain>
    </source>
</reference>
<feature type="compositionally biased region" description="Pro residues" evidence="4">
    <location>
        <begin position="303"/>
        <end position="321"/>
    </location>
</feature>
<feature type="region of interest" description="Disordered" evidence="4">
    <location>
        <begin position="343"/>
        <end position="398"/>
    </location>
</feature>
<comment type="function">
    <text evidence="1">Involved in chromosome partition. Localize to both poles of the predivisional cell following completion of DNA replication.</text>
</comment>
<sequence length="445" mass="46739">MTPPSPDPAAVSPGVSALRAGPDPTAADATPAPWIMAVYNQKGGVGKTTTATAVAATLAACGSRVLLIDLDSQGNATTALGGVYNQGPGAYEFLLGDGPAESLWRETPYPGLFLLPASRALAGFEIELTGQQHPQYVLRRRLAARMPPVDHILIDCPPALGLLPVNALVAAHGVLMPVQSESFAHDGLVNACVSLKSISDAFNPRLALQGVVITMRGTDPTSRTFDKLIRANFAEAVFLANVPRDPLVAEAAACNQPVVVFAPRAPAAQAYLEVTREVLEHEQAARMRLEQQILREERAAPPADTPPPGHDALRPPVPLPGLPGLAITDPETTTLAARAVLDRWSRDQRAPSDEEPSITPRRPAARPSPLASPAGADAAPDPVAPTHQPEAPEDGIPVDWTDAVDEGFAPDPTDRRLRFLVWASAIVVVLVGGAVAADLVIPLIP</sequence>
<proteinExistence type="predicted"/>
<feature type="region of interest" description="Disordered" evidence="4">
    <location>
        <begin position="299"/>
        <end position="328"/>
    </location>
</feature>
<evidence type="ECO:0000259" key="6">
    <source>
        <dbReference type="Pfam" id="PF13614"/>
    </source>
</evidence>
<dbReference type="Gene3D" id="3.40.50.300">
    <property type="entry name" value="P-loop containing nucleotide triphosphate hydrolases"/>
    <property type="match status" value="1"/>
</dbReference>
<comment type="caution">
    <text evidence="7">The sequence shown here is derived from an EMBL/GenBank/DDBJ whole genome shotgun (WGS) entry which is preliminary data.</text>
</comment>
<evidence type="ECO:0000313" key="8">
    <source>
        <dbReference type="Proteomes" id="UP000321567"/>
    </source>
</evidence>
<accession>A0A512H3D9</accession>
<feature type="compositionally biased region" description="Basic and acidic residues" evidence="4">
    <location>
        <begin position="343"/>
        <end position="352"/>
    </location>
</feature>
<feature type="coiled-coil region" evidence="3">
    <location>
        <begin position="272"/>
        <end position="299"/>
    </location>
</feature>
<dbReference type="AlphaFoldDB" id="A0A512H3D9"/>
<feature type="compositionally biased region" description="Low complexity" evidence="4">
    <location>
        <begin position="357"/>
        <end position="385"/>
    </location>
</feature>
<keyword evidence="5" id="KW-1133">Transmembrane helix</keyword>
<evidence type="ECO:0000256" key="2">
    <source>
        <dbReference type="ARBA" id="ARBA00074747"/>
    </source>
</evidence>
<dbReference type="InterPro" id="IPR050678">
    <property type="entry name" value="DNA_Partitioning_ATPase"/>
</dbReference>
<dbReference type="InterPro" id="IPR025669">
    <property type="entry name" value="AAA_dom"/>
</dbReference>
<evidence type="ECO:0000313" key="7">
    <source>
        <dbReference type="EMBL" id="GEO79976.1"/>
    </source>
</evidence>
<keyword evidence="3" id="KW-0175">Coiled coil</keyword>
<feature type="region of interest" description="Disordered" evidence="4">
    <location>
        <begin position="1"/>
        <end position="26"/>
    </location>
</feature>
<evidence type="ECO:0000256" key="1">
    <source>
        <dbReference type="ARBA" id="ARBA00057242"/>
    </source>
</evidence>
<dbReference type="SUPFAM" id="SSF52540">
    <property type="entry name" value="P-loop containing nucleoside triphosphate hydrolases"/>
    <property type="match status" value="1"/>
</dbReference>
<evidence type="ECO:0000256" key="5">
    <source>
        <dbReference type="SAM" id="Phobius"/>
    </source>
</evidence>
<dbReference type="PANTHER" id="PTHR13696:SF52">
    <property type="entry name" value="PARA FAMILY PROTEIN CT_582"/>
    <property type="match status" value="1"/>
</dbReference>
<organism evidence="7 8">
    <name type="scientific">Pararhodospirillum oryzae</name>
    <dbReference type="NCBI Taxonomy" id="478448"/>
    <lineage>
        <taxon>Bacteria</taxon>
        <taxon>Pseudomonadati</taxon>
        <taxon>Pseudomonadota</taxon>
        <taxon>Alphaproteobacteria</taxon>
        <taxon>Rhodospirillales</taxon>
        <taxon>Rhodospirillaceae</taxon>
        <taxon>Pararhodospirillum</taxon>
    </lineage>
</organism>
<dbReference type="OrthoDB" id="9804460at2"/>
<dbReference type="InterPro" id="IPR027417">
    <property type="entry name" value="P-loop_NTPase"/>
</dbReference>
<dbReference type="CDD" id="cd02042">
    <property type="entry name" value="ParAB_family"/>
    <property type="match status" value="1"/>
</dbReference>
<feature type="transmembrane region" description="Helical" evidence="5">
    <location>
        <begin position="419"/>
        <end position="444"/>
    </location>
</feature>
<dbReference type="Pfam" id="PF13614">
    <property type="entry name" value="AAA_31"/>
    <property type="match status" value="1"/>
</dbReference>
<evidence type="ECO:0000256" key="3">
    <source>
        <dbReference type="SAM" id="Coils"/>
    </source>
</evidence>
<dbReference type="EMBL" id="BJZO01000002">
    <property type="protein sequence ID" value="GEO79976.1"/>
    <property type="molecule type" value="Genomic_DNA"/>
</dbReference>
<dbReference type="Proteomes" id="UP000321567">
    <property type="component" value="Unassembled WGS sequence"/>
</dbReference>
<feature type="domain" description="AAA" evidence="6">
    <location>
        <begin position="35"/>
        <end position="207"/>
    </location>
</feature>
<keyword evidence="5" id="KW-0812">Transmembrane</keyword>
<keyword evidence="8" id="KW-1185">Reference proteome</keyword>
<keyword evidence="5" id="KW-0472">Membrane</keyword>
<dbReference type="FunFam" id="3.40.50.300:FF:000285">
    <property type="entry name" value="Sporulation initiation inhibitor Soj"/>
    <property type="match status" value="1"/>
</dbReference>
<name>A0A512H3D9_9PROT</name>